<accession>A0A9N9SFZ7</accession>
<protein>
    <recommendedName>
        <fullName evidence="1">MADF domain-containing protein</fullName>
    </recommendedName>
</protein>
<dbReference type="Proteomes" id="UP001153737">
    <property type="component" value="Chromosome 17"/>
</dbReference>
<dbReference type="AlphaFoldDB" id="A0A9N9SFZ7"/>
<name>A0A9N9SFZ7_PHACE</name>
<gene>
    <name evidence="2" type="ORF">PHAECO_LOCUS5502</name>
</gene>
<evidence type="ECO:0000313" key="3">
    <source>
        <dbReference type="Proteomes" id="UP001153737"/>
    </source>
</evidence>
<proteinExistence type="predicted"/>
<dbReference type="GO" id="GO:0006357">
    <property type="term" value="P:regulation of transcription by RNA polymerase II"/>
    <property type="evidence" value="ECO:0007669"/>
    <property type="project" value="TreeGrafter"/>
</dbReference>
<dbReference type="EMBL" id="OU896723">
    <property type="protein sequence ID" value="CAG9818151.1"/>
    <property type="molecule type" value="Genomic_DNA"/>
</dbReference>
<keyword evidence="3" id="KW-1185">Reference proteome</keyword>
<sequence length="139" mass="16231">MDDGQLIERVGAFPQLFVKSDARYKNNRMRENAWKSIGIILDETPEACEHRWKILRNKYTGLRREVKLTPSGSGASEITWPYFKSMSFLDPYSQTRKSFSNITLKNVKENAWDSFSQMTELEENTKKENFEDSEPLPDV</sequence>
<dbReference type="InterPro" id="IPR006578">
    <property type="entry name" value="MADF-dom"/>
</dbReference>
<dbReference type="PANTHER" id="PTHR12243:SF67">
    <property type="entry name" value="COREPRESSOR OF PANGOLIN, ISOFORM A-RELATED"/>
    <property type="match status" value="1"/>
</dbReference>
<dbReference type="Pfam" id="PF10545">
    <property type="entry name" value="MADF_DNA_bdg"/>
    <property type="match status" value="1"/>
</dbReference>
<organism evidence="2 3">
    <name type="scientific">Phaedon cochleariae</name>
    <name type="common">Mustard beetle</name>
    <dbReference type="NCBI Taxonomy" id="80249"/>
    <lineage>
        <taxon>Eukaryota</taxon>
        <taxon>Metazoa</taxon>
        <taxon>Ecdysozoa</taxon>
        <taxon>Arthropoda</taxon>
        <taxon>Hexapoda</taxon>
        <taxon>Insecta</taxon>
        <taxon>Pterygota</taxon>
        <taxon>Neoptera</taxon>
        <taxon>Endopterygota</taxon>
        <taxon>Coleoptera</taxon>
        <taxon>Polyphaga</taxon>
        <taxon>Cucujiformia</taxon>
        <taxon>Chrysomeloidea</taxon>
        <taxon>Chrysomelidae</taxon>
        <taxon>Chrysomelinae</taxon>
        <taxon>Chrysomelini</taxon>
        <taxon>Phaedon</taxon>
    </lineage>
</organism>
<dbReference type="PANTHER" id="PTHR12243">
    <property type="entry name" value="MADF DOMAIN TRANSCRIPTION FACTOR"/>
    <property type="match status" value="1"/>
</dbReference>
<dbReference type="GO" id="GO:0005667">
    <property type="term" value="C:transcription regulator complex"/>
    <property type="evidence" value="ECO:0007669"/>
    <property type="project" value="TreeGrafter"/>
</dbReference>
<reference evidence="2" key="1">
    <citation type="submission" date="2022-01" db="EMBL/GenBank/DDBJ databases">
        <authorList>
            <person name="King R."/>
        </authorList>
    </citation>
    <scope>NUCLEOTIDE SEQUENCE</scope>
</reference>
<dbReference type="GO" id="GO:0005634">
    <property type="term" value="C:nucleus"/>
    <property type="evidence" value="ECO:0007669"/>
    <property type="project" value="TreeGrafter"/>
</dbReference>
<reference evidence="2" key="2">
    <citation type="submission" date="2022-10" db="EMBL/GenBank/DDBJ databases">
        <authorList>
            <consortium name="ENA_rothamsted_submissions"/>
            <consortium name="culmorum"/>
            <person name="King R."/>
        </authorList>
    </citation>
    <scope>NUCLEOTIDE SEQUENCE</scope>
</reference>
<dbReference type="SMART" id="SM00595">
    <property type="entry name" value="MADF"/>
    <property type="match status" value="1"/>
</dbReference>
<dbReference type="InterPro" id="IPR039353">
    <property type="entry name" value="TF_Adf1"/>
</dbReference>
<dbReference type="PROSITE" id="PS51029">
    <property type="entry name" value="MADF"/>
    <property type="match status" value="1"/>
</dbReference>
<evidence type="ECO:0000259" key="1">
    <source>
        <dbReference type="PROSITE" id="PS51029"/>
    </source>
</evidence>
<feature type="domain" description="MADF" evidence="1">
    <location>
        <begin position="5"/>
        <end position="94"/>
    </location>
</feature>
<dbReference type="OrthoDB" id="6703957at2759"/>
<evidence type="ECO:0000313" key="2">
    <source>
        <dbReference type="EMBL" id="CAG9818151.1"/>
    </source>
</evidence>